<dbReference type="CDD" id="cd18791">
    <property type="entry name" value="SF2_C_RHA"/>
    <property type="match status" value="1"/>
</dbReference>
<feature type="domain" description="Helicase ATP-binding" evidence="6">
    <location>
        <begin position="11"/>
        <end position="183"/>
    </location>
</feature>
<evidence type="ECO:0000256" key="5">
    <source>
        <dbReference type="ARBA" id="ARBA00038040"/>
    </source>
</evidence>
<dbReference type="InParanoid" id="A0A6P6YL34"/>
<dbReference type="RefSeq" id="XP_027205466.1">
    <property type="nucleotide sequence ID" value="XM_027349665.1"/>
</dbReference>
<dbReference type="PROSITE" id="PS51192">
    <property type="entry name" value="HELICASE_ATP_BIND_1"/>
    <property type="match status" value="1"/>
</dbReference>
<dbReference type="PANTHER" id="PTHR18934:SF91">
    <property type="entry name" value="PRE-MRNA-SPLICING FACTOR ATP-DEPENDENT RNA HELICASE PRP16"/>
    <property type="match status" value="1"/>
</dbReference>
<keyword evidence="1" id="KW-0547">Nucleotide-binding</keyword>
<dbReference type="PROSITE" id="PS51194">
    <property type="entry name" value="HELICASE_CTER"/>
    <property type="match status" value="1"/>
</dbReference>
<dbReference type="SMART" id="SM00487">
    <property type="entry name" value="DEXDc"/>
    <property type="match status" value="1"/>
</dbReference>
<keyword evidence="3 9" id="KW-0347">Helicase</keyword>
<dbReference type="SMART" id="SM00490">
    <property type="entry name" value="HELICc"/>
    <property type="match status" value="1"/>
</dbReference>
<dbReference type="InterPro" id="IPR003593">
    <property type="entry name" value="AAA+_ATPase"/>
</dbReference>
<feature type="non-terminal residue" evidence="9">
    <location>
        <position position="1"/>
    </location>
</feature>
<keyword evidence="2" id="KW-0378">Hydrolase</keyword>
<dbReference type="SUPFAM" id="SSF52540">
    <property type="entry name" value="P-loop containing nucleoside triphosphate hydrolases"/>
    <property type="match status" value="1"/>
</dbReference>
<dbReference type="GO" id="GO:0004386">
    <property type="term" value="F:helicase activity"/>
    <property type="evidence" value="ECO:0007669"/>
    <property type="project" value="UniProtKB-KW"/>
</dbReference>
<dbReference type="GO" id="GO:0016787">
    <property type="term" value="F:hydrolase activity"/>
    <property type="evidence" value="ECO:0007669"/>
    <property type="project" value="UniProtKB-KW"/>
</dbReference>
<dbReference type="Pfam" id="PF00270">
    <property type="entry name" value="DEAD"/>
    <property type="match status" value="1"/>
</dbReference>
<evidence type="ECO:0000256" key="1">
    <source>
        <dbReference type="ARBA" id="ARBA00022741"/>
    </source>
</evidence>
<dbReference type="PANTHER" id="PTHR18934">
    <property type="entry name" value="ATP-DEPENDENT RNA HELICASE"/>
    <property type="match status" value="1"/>
</dbReference>
<dbReference type="GO" id="GO:0005524">
    <property type="term" value="F:ATP binding"/>
    <property type="evidence" value="ECO:0007669"/>
    <property type="project" value="UniProtKB-KW"/>
</dbReference>
<name>A0A6P6YL34_DERPT</name>
<gene>
    <name evidence="9" type="primary">LOC113799074</name>
</gene>
<dbReference type="InterPro" id="IPR014001">
    <property type="entry name" value="Helicase_ATP-bd"/>
</dbReference>
<proteinExistence type="inferred from homology"/>
<evidence type="ECO:0000256" key="4">
    <source>
        <dbReference type="ARBA" id="ARBA00022840"/>
    </source>
</evidence>
<dbReference type="InterPro" id="IPR027417">
    <property type="entry name" value="P-loop_NTPase"/>
</dbReference>
<comment type="similarity">
    <text evidence="5">Belongs to the DEAD box helicase family. DEAH subfamily. PRP16 sub-subfamily.</text>
</comment>
<accession>A0A6P6YL34</accession>
<evidence type="ECO:0000256" key="2">
    <source>
        <dbReference type="ARBA" id="ARBA00022801"/>
    </source>
</evidence>
<dbReference type="CDD" id="cd17917">
    <property type="entry name" value="DEXHc_RHA-like"/>
    <property type="match status" value="1"/>
</dbReference>
<dbReference type="Gene3D" id="1.20.120.1080">
    <property type="match status" value="1"/>
</dbReference>
<reference evidence="9" key="1">
    <citation type="submission" date="2025-08" db="UniProtKB">
        <authorList>
            <consortium name="RefSeq"/>
        </authorList>
    </citation>
    <scope>IDENTIFICATION</scope>
    <source>
        <strain evidence="9">Airmid</strain>
    </source>
</reference>
<evidence type="ECO:0000313" key="8">
    <source>
        <dbReference type="Proteomes" id="UP000515146"/>
    </source>
</evidence>
<dbReference type="InterPro" id="IPR007502">
    <property type="entry name" value="Helicase-assoc_dom"/>
</dbReference>
<dbReference type="SMART" id="SM00847">
    <property type="entry name" value="HA2"/>
    <property type="match status" value="1"/>
</dbReference>
<feature type="domain" description="Helicase C-terminal" evidence="7">
    <location>
        <begin position="205"/>
        <end position="389"/>
    </location>
</feature>
<sequence length="535" mass="59219">FTIEDYEMQIVQSVYENRVTIVIGPTGSGKTSLIPCFLRKAGFGSRLAYSGRFKYKLIGCTQPRRIAAISLASRVAALRNCSLGSEVGYSIRFADKTSSETRIRFMTDAYLLRELLGGSSFDAYDVIIVDEAHERGASTDILVYLAREALRKNIALKIIICSATLDIEVFSNYFQDANVIKLSGRTHPIRLQHLNATPEDFVMSSVEEALKFHLSKPFAATSGAEDILVFLTGVEEIYAFCHHFCALVRQLCSSKKNFQFEPIALIPLYSSIVSDVKPALEHGFNTRKCIVSTNVAEASLTIPHLYLVIDSGFCKKHVHYRRLRCSALRIEPITQSNALQRMGRVGRTCPGECLRLYSAGDFDNFEENIEPELTQCTLDSYVVMMSSLCSRLIHELDLPTAVSVESSVFSYYSLYLIGVFNSQGGLSGVGALVAKLPLEPALGRFIVAAALFGCAEQAISIAAIMQVPELFTSRANGADDAARNRFCHPLSDHLTALNVYTQWLASGSSKEFCLEHKLNYYSLTIIQQPLPNHDG</sequence>
<evidence type="ECO:0000313" key="9">
    <source>
        <dbReference type="RefSeq" id="XP_027205466.1"/>
    </source>
</evidence>
<evidence type="ECO:0000259" key="7">
    <source>
        <dbReference type="PROSITE" id="PS51194"/>
    </source>
</evidence>
<evidence type="ECO:0000256" key="3">
    <source>
        <dbReference type="ARBA" id="ARBA00022806"/>
    </source>
</evidence>
<dbReference type="Pfam" id="PF00271">
    <property type="entry name" value="Helicase_C"/>
    <property type="match status" value="1"/>
</dbReference>
<dbReference type="GO" id="GO:0003723">
    <property type="term" value="F:RNA binding"/>
    <property type="evidence" value="ECO:0007669"/>
    <property type="project" value="TreeGrafter"/>
</dbReference>
<dbReference type="InterPro" id="IPR011545">
    <property type="entry name" value="DEAD/DEAH_box_helicase_dom"/>
</dbReference>
<protein>
    <submittedName>
        <fullName evidence="9">Pre-mRNA-splicing factor ATP-dependent RNA helicase DHX16</fullName>
    </submittedName>
</protein>
<dbReference type="Proteomes" id="UP000515146">
    <property type="component" value="Unplaced"/>
</dbReference>
<evidence type="ECO:0000259" key="6">
    <source>
        <dbReference type="PROSITE" id="PS51192"/>
    </source>
</evidence>
<keyword evidence="8" id="KW-1185">Reference proteome</keyword>
<keyword evidence="4" id="KW-0067">ATP-binding</keyword>
<dbReference type="Gene3D" id="3.40.50.300">
    <property type="entry name" value="P-loop containing nucleotide triphosphate hydrolases"/>
    <property type="match status" value="2"/>
</dbReference>
<organism evidence="8 9">
    <name type="scientific">Dermatophagoides pteronyssinus</name>
    <name type="common">European house dust mite</name>
    <dbReference type="NCBI Taxonomy" id="6956"/>
    <lineage>
        <taxon>Eukaryota</taxon>
        <taxon>Metazoa</taxon>
        <taxon>Ecdysozoa</taxon>
        <taxon>Arthropoda</taxon>
        <taxon>Chelicerata</taxon>
        <taxon>Arachnida</taxon>
        <taxon>Acari</taxon>
        <taxon>Acariformes</taxon>
        <taxon>Sarcoptiformes</taxon>
        <taxon>Astigmata</taxon>
        <taxon>Psoroptidia</taxon>
        <taxon>Analgoidea</taxon>
        <taxon>Pyroglyphidae</taxon>
        <taxon>Dermatophagoidinae</taxon>
        <taxon>Dermatophagoides</taxon>
    </lineage>
</organism>
<dbReference type="KEGG" id="dpte:113799074"/>
<dbReference type="Pfam" id="PF21010">
    <property type="entry name" value="HA2_C"/>
    <property type="match status" value="1"/>
</dbReference>
<dbReference type="SMART" id="SM00382">
    <property type="entry name" value="AAA"/>
    <property type="match status" value="1"/>
</dbReference>
<dbReference type="AlphaFoldDB" id="A0A6P6YL34"/>
<dbReference type="OrthoDB" id="10253254at2759"/>
<dbReference type="InterPro" id="IPR001650">
    <property type="entry name" value="Helicase_C-like"/>
</dbReference>